<comment type="similarity">
    <text evidence="5">Belongs to the SAT4 family.</text>
</comment>
<feature type="transmembrane region" description="Helical" evidence="7">
    <location>
        <begin position="96"/>
        <end position="117"/>
    </location>
</feature>
<proteinExistence type="inferred from homology"/>
<dbReference type="InterPro" id="IPR052337">
    <property type="entry name" value="SAT4-like"/>
</dbReference>
<protein>
    <submittedName>
        <fullName evidence="9">Integral membrane protein</fullName>
    </submittedName>
</protein>
<evidence type="ECO:0000256" key="2">
    <source>
        <dbReference type="ARBA" id="ARBA00022692"/>
    </source>
</evidence>
<reference evidence="9 10" key="1">
    <citation type="journal article" date="2018" name="PLoS Pathog.">
        <title>Evolution of structural diversity of trichothecenes, a family of toxins produced by plant pathogenic and entomopathogenic fungi.</title>
        <authorList>
            <person name="Proctor R.H."/>
            <person name="McCormick S.P."/>
            <person name="Kim H.S."/>
            <person name="Cardoza R.E."/>
            <person name="Stanley A.M."/>
            <person name="Lindo L."/>
            <person name="Kelly A."/>
            <person name="Brown D.W."/>
            <person name="Lee T."/>
            <person name="Vaughan M.M."/>
            <person name="Alexander N.J."/>
            <person name="Busman M."/>
            <person name="Gutierrez S."/>
        </authorList>
    </citation>
    <scope>NUCLEOTIDE SEQUENCE [LARGE SCALE GENOMIC DNA]</scope>
    <source>
        <strain evidence="9 10">NRRL 3299</strain>
    </source>
</reference>
<feature type="transmembrane region" description="Helical" evidence="7">
    <location>
        <begin position="52"/>
        <end position="76"/>
    </location>
</feature>
<evidence type="ECO:0000256" key="1">
    <source>
        <dbReference type="ARBA" id="ARBA00004141"/>
    </source>
</evidence>
<dbReference type="Proteomes" id="UP000266152">
    <property type="component" value="Unassembled WGS sequence"/>
</dbReference>
<gene>
    <name evidence="9" type="ORF">FSPOR_11296</name>
</gene>
<dbReference type="AlphaFoldDB" id="A0A395RI97"/>
<name>A0A395RI97_FUSSP</name>
<feature type="compositionally biased region" description="Basic and acidic residues" evidence="6">
    <location>
        <begin position="308"/>
        <end position="322"/>
    </location>
</feature>
<keyword evidence="2 7" id="KW-0812">Transmembrane</keyword>
<accession>A0A395RI97</accession>
<feature type="transmembrane region" description="Helical" evidence="7">
    <location>
        <begin position="250"/>
        <end position="273"/>
    </location>
</feature>
<evidence type="ECO:0000256" key="5">
    <source>
        <dbReference type="ARBA" id="ARBA00038359"/>
    </source>
</evidence>
<dbReference type="EMBL" id="PXOF01000215">
    <property type="protein sequence ID" value="RGP59539.1"/>
    <property type="molecule type" value="Genomic_DNA"/>
</dbReference>
<keyword evidence="10" id="KW-1185">Reference proteome</keyword>
<evidence type="ECO:0000256" key="6">
    <source>
        <dbReference type="SAM" id="MobiDB-lite"/>
    </source>
</evidence>
<evidence type="ECO:0000256" key="7">
    <source>
        <dbReference type="SAM" id="Phobius"/>
    </source>
</evidence>
<dbReference type="PANTHER" id="PTHR33048">
    <property type="entry name" value="PTH11-LIKE INTEGRAL MEMBRANE PROTEIN (AFU_ORTHOLOGUE AFUA_5G11245)"/>
    <property type="match status" value="1"/>
</dbReference>
<comment type="subcellular location">
    <subcellularLocation>
        <location evidence="1">Membrane</location>
        <topology evidence="1">Multi-pass membrane protein</topology>
    </subcellularLocation>
</comment>
<organism evidence="9 10">
    <name type="scientific">Fusarium sporotrichioides</name>
    <dbReference type="NCBI Taxonomy" id="5514"/>
    <lineage>
        <taxon>Eukaryota</taxon>
        <taxon>Fungi</taxon>
        <taxon>Dikarya</taxon>
        <taxon>Ascomycota</taxon>
        <taxon>Pezizomycotina</taxon>
        <taxon>Sordariomycetes</taxon>
        <taxon>Hypocreomycetidae</taxon>
        <taxon>Hypocreales</taxon>
        <taxon>Nectriaceae</taxon>
        <taxon>Fusarium</taxon>
    </lineage>
</organism>
<dbReference type="Pfam" id="PF20684">
    <property type="entry name" value="Fung_rhodopsin"/>
    <property type="match status" value="1"/>
</dbReference>
<feature type="transmembrane region" description="Helical" evidence="7">
    <location>
        <begin position="129"/>
        <end position="150"/>
    </location>
</feature>
<evidence type="ECO:0000259" key="8">
    <source>
        <dbReference type="Pfam" id="PF20684"/>
    </source>
</evidence>
<keyword evidence="4 7" id="KW-0472">Membrane</keyword>
<sequence>MGLWDVDDFGIIADKACWSMFAVTTVVVILRLSSRQFFGQGNVGGGLGWDDFITAFCVVVMLVTCIMITIGTHYGLGRRLEDIDPTLIPGALRWNVIISSVLIWTFSLPKFAIIATLKRILDYGLKTTILFWGLAISSQACILATSIWWYKQCDPVEFGWDRSIEGGTCASVQVMSDLGYFTSAYSAFLDGFFALYPIPFIMRLNMPLKNRILVSIALGLSFLACILSIYKLTIFGEIFVILAENPTYPVPFLDILGLGEGCILLICASLPTLGPLFRFAKGKIATANASRITDSSKKDSHSGQSSGRWDKLGGRQGDDMEHGSSMIGSSVDDIPLVVGLNHATDNNSTRIHKTVEFGVSHAEPDNDGTGTQPGGLRGY</sequence>
<feature type="transmembrane region" description="Helical" evidence="7">
    <location>
        <begin position="12"/>
        <end position="32"/>
    </location>
</feature>
<evidence type="ECO:0000256" key="4">
    <source>
        <dbReference type="ARBA" id="ARBA00023136"/>
    </source>
</evidence>
<feature type="transmembrane region" description="Helical" evidence="7">
    <location>
        <begin position="212"/>
        <end position="230"/>
    </location>
</feature>
<dbReference type="InterPro" id="IPR049326">
    <property type="entry name" value="Rhodopsin_dom_fungi"/>
</dbReference>
<evidence type="ECO:0000313" key="10">
    <source>
        <dbReference type="Proteomes" id="UP000266152"/>
    </source>
</evidence>
<evidence type="ECO:0000313" key="9">
    <source>
        <dbReference type="EMBL" id="RGP59539.1"/>
    </source>
</evidence>
<feature type="region of interest" description="Disordered" evidence="6">
    <location>
        <begin position="293"/>
        <end position="328"/>
    </location>
</feature>
<keyword evidence="3 7" id="KW-1133">Transmembrane helix</keyword>
<dbReference type="GO" id="GO:0016020">
    <property type="term" value="C:membrane"/>
    <property type="evidence" value="ECO:0007669"/>
    <property type="project" value="UniProtKB-SubCell"/>
</dbReference>
<evidence type="ECO:0000256" key="3">
    <source>
        <dbReference type="ARBA" id="ARBA00022989"/>
    </source>
</evidence>
<comment type="caution">
    <text evidence="9">The sequence shown here is derived from an EMBL/GenBank/DDBJ whole genome shotgun (WGS) entry which is preliminary data.</text>
</comment>
<feature type="region of interest" description="Disordered" evidence="6">
    <location>
        <begin position="356"/>
        <end position="379"/>
    </location>
</feature>
<dbReference type="PANTHER" id="PTHR33048:SF155">
    <property type="entry name" value="INTEGRAL MEMBRANE PROTEIN"/>
    <property type="match status" value="1"/>
</dbReference>
<feature type="transmembrane region" description="Helical" evidence="7">
    <location>
        <begin position="180"/>
        <end position="200"/>
    </location>
</feature>
<feature type="domain" description="Rhodopsin" evidence="8">
    <location>
        <begin position="44"/>
        <end position="278"/>
    </location>
</feature>